<sequence length="83" mass="9335">MWFGANPTREPKLVKLVSIYVRTHRCRKNLTLFGVRGYSFARKRIHEVLVGDVPLTVVVSVVAGGAEPMTQCRNLARFQPAHS</sequence>
<evidence type="ECO:0000313" key="3">
    <source>
        <dbReference type="EMBL" id="CAB4978413.1"/>
    </source>
</evidence>
<name>A0A6J6P6Z3_9ZZZZ</name>
<dbReference type="AlphaFoldDB" id="A0A6J6P6Z3"/>
<dbReference type="EMBL" id="CAFAAQ010000117">
    <property type="protein sequence ID" value="CAB4812583.1"/>
    <property type="molecule type" value="Genomic_DNA"/>
</dbReference>
<organism evidence="1">
    <name type="scientific">freshwater metagenome</name>
    <dbReference type="NCBI Taxonomy" id="449393"/>
    <lineage>
        <taxon>unclassified sequences</taxon>
        <taxon>metagenomes</taxon>
        <taxon>ecological metagenomes</taxon>
    </lineage>
</organism>
<dbReference type="EMBL" id="CAFBOG010000067">
    <property type="protein sequence ID" value="CAB4978413.1"/>
    <property type="molecule type" value="Genomic_DNA"/>
</dbReference>
<proteinExistence type="predicted"/>
<reference evidence="1" key="1">
    <citation type="submission" date="2020-05" db="EMBL/GenBank/DDBJ databases">
        <authorList>
            <person name="Chiriac C."/>
            <person name="Salcher M."/>
            <person name="Ghai R."/>
            <person name="Kavagutti S V."/>
        </authorList>
    </citation>
    <scope>NUCLEOTIDE SEQUENCE</scope>
</reference>
<accession>A0A6J6P6Z3</accession>
<evidence type="ECO:0000313" key="1">
    <source>
        <dbReference type="EMBL" id="CAB4692265.1"/>
    </source>
</evidence>
<dbReference type="EMBL" id="CAEZXS010000039">
    <property type="protein sequence ID" value="CAB4692265.1"/>
    <property type="molecule type" value="Genomic_DNA"/>
</dbReference>
<gene>
    <name evidence="1" type="ORF">UFOPK2582_00491</name>
    <name evidence="2" type="ORF">UFOPK3046_01250</name>
    <name evidence="3" type="ORF">UFOPK3914_00885</name>
</gene>
<evidence type="ECO:0000313" key="2">
    <source>
        <dbReference type="EMBL" id="CAB4812583.1"/>
    </source>
</evidence>
<protein>
    <submittedName>
        <fullName evidence="1">Unannotated protein</fullName>
    </submittedName>
</protein>